<dbReference type="InterPro" id="IPR011990">
    <property type="entry name" value="TPR-like_helical_dom_sf"/>
</dbReference>
<feature type="region of interest" description="Disordered" evidence="2">
    <location>
        <begin position="1"/>
        <end position="29"/>
    </location>
</feature>
<gene>
    <name evidence="3" type="ORF">Glove_19g186</name>
</gene>
<dbReference type="PROSITE" id="PS50005">
    <property type="entry name" value="TPR"/>
    <property type="match status" value="1"/>
</dbReference>
<reference evidence="3 4" key="1">
    <citation type="submission" date="2018-08" db="EMBL/GenBank/DDBJ databases">
        <title>Genome and evolution of the arbuscular mycorrhizal fungus Diversispora epigaea (formerly Glomus versiforme) and its bacterial endosymbionts.</title>
        <authorList>
            <person name="Sun X."/>
            <person name="Fei Z."/>
            <person name="Harrison M."/>
        </authorList>
    </citation>
    <scope>NUCLEOTIDE SEQUENCE [LARGE SCALE GENOMIC DNA]</scope>
    <source>
        <strain evidence="3 4">IT104</strain>
    </source>
</reference>
<sequence>MILEHQDGRKEGCKVRGDKDGSEDGQDFGDTYCKLGMYDSALEYFNRALELANGYAPICKK</sequence>
<dbReference type="Proteomes" id="UP000266861">
    <property type="component" value="Unassembled WGS sequence"/>
</dbReference>
<dbReference type="Pfam" id="PF00515">
    <property type="entry name" value="TPR_1"/>
    <property type="match status" value="1"/>
</dbReference>
<keyword evidence="4" id="KW-1185">Reference proteome</keyword>
<dbReference type="InterPro" id="IPR019734">
    <property type="entry name" value="TPR_rpt"/>
</dbReference>
<keyword evidence="1" id="KW-0802">TPR repeat</keyword>
<evidence type="ECO:0000313" key="4">
    <source>
        <dbReference type="Proteomes" id="UP000266861"/>
    </source>
</evidence>
<dbReference type="SUPFAM" id="SSF48452">
    <property type="entry name" value="TPR-like"/>
    <property type="match status" value="1"/>
</dbReference>
<feature type="compositionally biased region" description="Basic and acidic residues" evidence="2">
    <location>
        <begin position="1"/>
        <end position="22"/>
    </location>
</feature>
<name>A0A397JQ99_9GLOM</name>
<evidence type="ECO:0000256" key="1">
    <source>
        <dbReference type="PROSITE-ProRule" id="PRU00339"/>
    </source>
</evidence>
<dbReference type="Gene3D" id="1.25.40.10">
    <property type="entry name" value="Tetratricopeptide repeat domain"/>
    <property type="match status" value="1"/>
</dbReference>
<dbReference type="AlphaFoldDB" id="A0A397JQ99"/>
<evidence type="ECO:0000256" key="2">
    <source>
        <dbReference type="SAM" id="MobiDB-lite"/>
    </source>
</evidence>
<evidence type="ECO:0000313" key="3">
    <source>
        <dbReference type="EMBL" id="RHZ89028.1"/>
    </source>
</evidence>
<protein>
    <submittedName>
        <fullName evidence="3">Uncharacterized protein</fullName>
    </submittedName>
</protein>
<feature type="repeat" description="TPR" evidence="1">
    <location>
        <begin position="22"/>
        <end position="55"/>
    </location>
</feature>
<accession>A0A397JQ99</accession>
<dbReference type="EMBL" id="PQFF01000017">
    <property type="protein sequence ID" value="RHZ89028.1"/>
    <property type="molecule type" value="Genomic_DNA"/>
</dbReference>
<organism evidence="3 4">
    <name type="scientific">Diversispora epigaea</name>
    <dbReference type="NCBI Taxonomy" id="1348612"/>
    <lineage>
        <taxon>Eukaryota</taxon>
        <taxon>Fungi</taxon>
        <taxon>Fungi incertae sedis</taxon>
        <taxon>Mucoromycota</taxon>
        <taxon>Glomeromycotina</taxon>
        <taxon>Glomeromycetes</taxon>
        <taxon>Diversisporales</taxon>
        <taxon>Diversisporaceae</taxon>
        <taxon>Diversispora</taxon>
    </lineage>
</organism>
<comment type="caution">
    <text evidence="3">The sequence shown here is derived from an EMBL/GenBank/DDBJ whole genome shotgun (WGS) entry which is preliminary data.</text>
</comment>
<proteinExistence type="predicted"/>